<name>A0A2Z2KMM2_9BACL</name>
<feature type="transmembrane region" description="Helical" evidence="8">
    <location>
        <begin position="519"/>
        <end position="540"/>
    </location>
</feature>
<evidence type="ECO:0000256" key="4">
    <source>
        <dbReference type="ARBA" id="ARBA00022519"/>
    </source>
</evidence>
<protein>
    <submittedName>
        <fullName evidence="10">Iron ABC transporter</fullName>
    </submittedName>
</protein>
<dbReference type="CDD" id="cd06261">
    <property type="entry name" value="TM_PBP2"/>
    <property type="match status" value="2"/>
</dbReference>
<dbReference type="GO" id="GO:0005886">
    <property type="term" value="C:plasma membrane"/>
    <property type="evidence" value="ECO:0007669"/>
    <property type="project" value="UniProtKB-SubCell"/>
</dbReference>
<feature type="transmembrane region" description="Helical" evidence="8">
    <location>
        <begin position="62"/>
        <end position="85"/>
    </location>
</feature>
<dbReference type="SUPFAM" id="SSF161098">
    <property type="entry name" value="MetI-like"/>
    <property type="match status" value="2"/>
</dbReference>
<dbReference type="OrthoDB" id="9776648at2"/>
<keyword evidence="6 8" id="KW-1133">Transmembrane helix</keyword>
<evidence type="ECO:0000259" key="9">
    <source>
        <dbReference type="PROSITE" id="PS50928"/>
    </source>
</evidence>
<keyword evidence="4" id="KW-0997">Cell inner membrane</keyword>
<feature type="transmembrane region" description="Helical" evidence="8">
    <location>
        <begin position="249"/>
        <end position="267"/>
    </location>
</feature>
<evidence type="ECO:0000313" key="10">
    <source>
        <dbReference type="EMBL" id="ASA22442.1"/>
    </source>
</evidence>
<dbReference type="PANTHER" id="PTHR43357:SF3">
    <property type="entry name" value="FE(3+)-TRANSPORT SYSTEM PERMEASE PROTEIN FBPB 2"/>
    <property type="match status" value="1"/>
</dbReference>
<evidence type="ECO:0000256" key="2">
    <source>
        <dbReference type="ARBA" id="ARBA00022448"/>
    </source>
</evidence>
<evidence type="ECO:0000313" key="11">
    <source>
        <dbReference type="Proteomes" id="UP000249890"/>
    </source>
</evidence>
<dbReference type="Pfam" id="PF00528">
    <property type="entry name" value="BPD_transp_1"/>
    <property type="match status" value="2"/>
</dbReference>
<dbReference type="Proteomes" id="UP000249890">
    <property type="component" value="Chromosome"/>
</dbReference>
<keyword evidence="2 8" id="KW-0813">Transport</keyword>
<evidence type="ECO:0000256" key="1">
    <source>
        <dbReference type="ARBA" id="ARBA00004429"/>
    </source>
</evidence>
<keyword evidence="3" id="KW-1003">Cell membrane</keyword>
<gene>
    <name evidence="10" type="ORF">B9T62_17590</name>
</gene>
<feature type="domain" description="ABC transmembrane type-1" evidence="9">
    <location>
        <begin position="59"/>
        <end position="262"/>
    </location>
</feature>
<dbReference type="RefSeq" id="WP_087916441.1">
    <property type="nucleotide sequence ID" value="NZ_CP021780.1"/>
</dbReference>
<feature type="transmembrane region" description="Helical" evidence="8">
    <location>
        <begin position="333"/>
        <end position="357"/>
    </location>
</feature>
<dbReference type="InterPro" id="IPR035906">
    <property type="entry name" value="MetI-like_sf"/>
</dbReference>
<feature type="transmembrane region" description="Helical" evidence="8">
    <location>
        <begin position="140"/>
        <end position="163"/>
    </location>
</feature>
<dbReference type="EMBL" id="CP021780">
    <property type="protein sequence ID" value="ASA22442.1"/>
    <property type="molecule type" value="Genomic_DNA"/>
</dbReference>
<sequence length="549" mass="61730">MNLNTVKLQMKRRFSVWRIVSLAGAAVILLPIFFVFLSIFDAPNQNWVQIRKYLIKDYFSQTIQLTLTVAVLTAILGVTLAWLVAVFDFPGKRFFRWALVLPLAVPPYIAAFTYSTMFSYTGVVQTTLRNQLGIVPNQELITFSFMRGAVIVFTLFLFPYVYLITKSFLERQSASYIENARLLGRNGWSIFIRIAIPLSRPAIVGGVSLVIFEVLSDYGVTSYFGIQTVSTAIFQTWFGMYDVDSAMRLAAWLMVIVIGLFFVEMLLRKRRAYSSTTSTTKPLTPRRLTGMQGMTAAGFCMLVFCASFLFPLLQLIVWAVWTFDAVWNADFIYLFYQTLSVAAVSTLIIMVFALIVAAANRSRSAASLFLSRAVTAGYSMPGAIIAIGVLVVFLQMDKGWAVIHHRFALNGTPLVLSLTLAMLVMGYVIRFMATGYNAVEVGFEKTGRKFTEASRMLGHGLTRTFFSVDLPLIKGAVMSGCILTFVEICKELPLALILRPFNFETLATKAYRYANDEQIFKASIPSLLIICISFISVYIMHHLDRKWDK</sequence>
<keyword evidence="5 8" id="KW-0812">Transmembrane</keyword>
<dbReference type="GO" id="GO:0055085">
    <property type="term" value="P:transmembrane transport"/>
    <property type="evidence" value="ECO:0007669"/>
    <property type="project" value="InterPro"/>
</dbReference>
<keyword evidence="7 8" id="KW-0472">Membrane</keyword>
<evidence type="ECO:0000256" key="6">
    <source>
        <dbReference type="ARBA" id="ARBA00022989"/>
    </source>
</evidence>
<dbReference type="PANTHER" id="PTHR43357">
    <property type="entry name" value="INNER MEMBRANE ABC TRANSPORTER PERMEASE PROTEIN YDCV"/>
    <property type="match status" value="1"/>
</dbReference>
<feature type="transmembrane region" description="Helical" evidence="8">
    <location>
        <begin position="369"/>
        <end position="394"/>
    </location>
</feature>
<feature type="domain" description="ABC transmembrane type-1" evidence="9">
    <location>
        <begin position="335"/>
        <end position="540"/>
    </location>
</feature>
<evidence type="ECO:0000256" key="8">
    <source>
        <dbReference type="RuleBase" id="RU363032"/>
    </source>
</evidence>
<keyword evidence="11" id="KW-1185">Reference proteome</keyword>
<feature type="transmembrane region" description="Helical" evidence="8">
    <location>
        <begin position="20"/>
        <end position="42"/>
    </location>
</feature>
<feature type="transmembrane region" description="Helical" evidence="8">
    <location>
        <begin position="296"/>
        <end position="321"/>
    </location>
</feature>
<dbReference type="KEGG" id="pdh:B9T62_17590"/>
<dbReference type="PROSITE" id="PS50928">
    <property type="entry name" value="ABC_TM1"/>
    <property type="match status" value="2"/>
</dbReference>
<evidence type="ECO:0000256" key="3">
    <source>
        <dbReference type="ARBA" id="ARBA00022475"/>
    </source>
</evidence>
<reference evidence="10 11" key="1">
    <citation type="submission" date="2017-06" db="EMBL/GenBank/DDBJ databases">
        <title>Complete genome sequence of Paenibacillus donghaensis KCTC 13049T isolated from East Sea sediment, South Korea.</title>
        <authorList>
            <person name="Jung B.K."/>
            <person name="Hong S.-J."/>
            <person name="Shin J.-H."/>
        </authorList>
    </citation>
    <scope>NUCLEOTIDE SEQUENCE [LARGE SCALE GENOMIC DNA]</scope>
    <source>
        <strain evidence="10 11">KCTC 13049</strain>
    </source>
</reference>
<dbReference type="AlphaFoldDB" id="A0A2Z2KMM2"/>
<feature type="transmembrane region" description="Helical" evidence="8">
    <location>
        <begin position="414"/>
        <end position="439"/>
    </location>
</feature>
<accession>A0A2Z2KMM2</accession>
<evidence type="ECO:0000256" key="5">
    <source>
        <dbReference type="ARBA" id="ARBA00022692"/>
    </source>
</evidence>
<comment type="similarity">
    <text evidence="8">Belongs to the binding-protein-dependent transport system permease family.</text>
</comment>
<evidence type="ECO:0000256" key="7">
    <source>
        <dbReference type="ARBA" id="ARBA00023136"/>
    </source>
</evidence>
<dbReference type="InterPro" id="IPR000515">
    <property type="entry name" value="MetI-like"/>
</dbReference>
<feature type="transmembrane region" description="Helical" evidence="8">
    <location>
        <begin position="190"/>
        <end position="212"/>
    </location>
</feature>
<comment type="subcellular location">
    <subcellularLocation>
        <location evidence="1">Cell inner membrane</location>
        <topology evidence="1">Multi-pass membrane protein</topology>
    </subcellularLocation>
    <subcellularLocation>
        <location evidence="8">Cell membrane</location>
        <topology evidence="8">Multi-pass membrane protein</topology>
    </subcellularLocation>
</comment>
<dbReference type="Gene3D" id="1.10.3720.10">
    <property type="entry name" value="MetI-like"/>
    <property type="match status" value="2"/>
</dbReference>
<organism evidence="10 11">
    <name type="scientific">Paenibacillus donghaensis</name>
    <dbReference type="NCBI Taxonomy" id="414771"/>
    <lineage>
        <taxon>Bacteria</taxon>
        <taxon>Bacillati</taxon>
        <taxon>Bacillota</taxon>
        <taxon>Bacilli</taxon>
        <taxon>Bacillales</taxon>
        <taxon>Paenibacillaceae</taxon>
        <taxon>Paenibacillus</taxon>
    </lineage>
</organism>
<proteinExistence type="inferred from homology"/>
<feature type="transmembrane region" description="Helical" evidence="8">
    <location>
        <begin position="97"/>
        <end position="120"/>
    </location>
</feature>